<dbReference type="InterPro" id="IPR012944">
    <property type="entry name" value="SusD_RagB_dom"/>
</dbReference>
<keyword evidence="4" id="KW-0472">Membrane</keyword>
<dbReference type="Proteomes" id="UP000293874">
    <property type="component" value="Unassembled WGS sequence"/>
</dbReference>
<feature type="domain" description="SusD-like N-terminal" evidence="7">
    <location>
        <begin position="89"/>
        <end position="232"/>
    </location>
</feature>
<protein>
    <submittedName>
        <fullName evidence="8">Putative outer membrane starch-binding protein</fullName>
    </submittedName>
</protein>
<dbReference type="EMBL" id="SGXA01000001">
    <property type="protein sequence ID" value="RZS76426.1"/>
    <property type="molecule type" value="Genomic_DNA"/>
</dbReference>
<comment type="caution">
    <text evidence="8">The sequence shown here is derived from an EMBL/GenBank/DDBJ whole genome shotgun (WGS) entry which is preliminary data.</text>
</comment>
<proteinExistence type="inferred from homology"/>
<evidence type="ECO:0000256" key="5">
    <source>
        <dbReference type="ARBA" id="ARBA00023237"/>
    </source>
</evidence>
<evidence type="ECO:0000256" key="3">
    <source>
        <dbReference type="ARBA" id="ARBA00022729"/>
    </source>
</evidence>
<keyword evidence="9" id="KW-1185">Reference proteome</keyword>
<keyword evidence="3" id="KW-0732">Signal</keyword>
<evidence type="ECO:0000313" key="8">
    <source>
        <dbReference type="EMBL" id="RZS76426.1"/>
    </source>
</evidence>
<dbReference type="CDD" id="cd08977">
    <property type="entry name" value="SusD"/>
    <property type="match status" value="1"/>
</dbReference>
<evidence type="ECO:0000256" key="4">
    <source>
        <dbReference type="ARBA" id="ARBA00023136"/>
    </source>
</evidence>
<organism evidence="8 9">
    <name type="scientific">Pseudobacter ginsenosidimutans</name>
    <dbReference type="NCBI Taxonomy" id="661488"/>
    <lineage>
        <taxon>Bacteria</taxon>
        <taxon>Pseudomonadati</taxon>
        <taxon>Bacteroidota</taxon>
        <taxon>Chitinophagia</taxon>
        <taxon>Chitinophagales</taxon>
        <taxon>Chitinophagaceae</taxon>
        <taxon>Pseudobacter</taxon>
    </lineage>
</organism>
<evidence type="ECO:0000313" key="9">
    <source>
        <dbReference type="Proteomes" id="UP000293874"/>
    </source>
</evidence>
<keyword evidence="5" id="KW-0998">Cell outer membrane</keyword>
<comment type="subcellular location">
    <subcellularLocation>
        <location evidence="1">Cell outer membrane</location>
    </subcellularLocation>
</comment>
<dbReference type="RefSeq" id="WP_130540727.1">
    <property type="nucleotide sequence ID" value="NZ_CP042431.1"/>
</dbReference>
<name>A0A4Q7N5U1_9BACT</name>
<evidence type="ECO:0000256" key="1">
    <source>
        <dbReference type="ARBA" id="ARBA00004442"/>
    </source>
</evidence>
<dbReference type="Pfam" id="PF07980">
    <property type="entry name" value="SusD_RagB"/>
    <property type="match status" value="1"/>
</dbReference>
<feature type="domain" description="RagB/SusD" evidence="6">
    <location>
        <begin position="322"/>
        <end position="470"/>
    </location>
</feature>
<reference evidence="8 9" key="1">
    <citation type="submission" date="2019-02" db="EMBL/GenBank/DDBJ databases">
        <title>Genomic Encyclopedia of Type Strains, Phase IV (KMG-IV): sequencing the most valuable type-strain genomes for metagenomic binning, comparative biology and taxonomic classification.</title>
        <authorList>
            <person name="Goeker M."/>
        </authorList>
    </citation>
    <scope>NUCLEOTIDE SEQUENCE [LARGE SCALE GENOMIC DNA]</scope>
    <source>
        <strain evidence="8 9">DSM 18116</strain>
    </source>
</reference>
<comment type="similarity">
    <text evidence="2">Belongs to the SusD family.</text>
</comment>
<dbReference type="PROSITE" id="PS51257">
    <property type="entry name" value="PROKAR_LIPOPROTEIN"/>
    <property type="match status" value="1"/>
</dbReference>
<evidence type="ECO:0000259" key="6">
    <source>
        <dbReference type="Pfam" id="PF07980"/>
    </source>
</evidence>
<dbReference type="GO" id="GO:0009279">
    <property type="term" value="C:cell outer membrane"/>
    <property type="evidence" value="ECO:0007669"/>
    <property type="project" value="UniProtKB-SubCell"/>
</dbReference>
<gene>
    <name evidence="8" type="ORF">EV199_2311</name>
</gene>
<sequence length="470" mass="53146">MKSFKHILPGCLIVCLFCSILMITGCRKFVELDPPKDRLSSKVVFSDSANATAAVLGIYIDAISNKQYPDIFNGGLTIYTGLYTDELKMAGSTDQYETEFYLNNLNEKNSVIWTFWRSAYLTLYKANACIEGIEASGTLGQHVKDRLTGETKFVRAFMYYNLHKVFGAVPLALTTDFATNASMPRDPANKVLDQVVADLEAAKELLPATYPTEGRARPNKYTVIALLARIRLEMGNWEDAEKEASLLINNSDTYALENNIGNVFLRNSREAIWQLLPPDGNQTVEGSRIIPLNETTIPRYTLTDWLWNDFENNDLRQQEWTRTNTIGNIPFNYPYKYKVRRGVAGQPAEPYTVFRLAETILIRAEARARLGNVDGAKDDLDLVRARAGLDPTTANDQSSLIDAVLKERRIELFCEFGHRFTDLKRTNRLDALMNIITPQKGGAWKTEYTLLPLPYEQIEANPFLTQNPGY</sequence>
<dbReference type="InterPro" id="IPR033985">
    <property type="entry name" value="SusD-like_N"/>
</dbReference>
<dbReference type="OrthoDB" id="625727at2"/>
<dbReference type="Pfam" id="PF14322">
    <property type="entry name" value="SusD-like_3"/>
    <property type="match status" value="1"/>
</dbReference>
<dbReference type="AlphaFoldDB" id="A0A4Q7N5U1"/>
<dbReference type="SUPFAM" id="SSF48452">
    <property type="entry name" value="TPR-like"/>
    <property type="match status" value="1"/>
</dbReference>
<accession>A0A4Q7N5U1</accession>
<evidence type="ECO:0000256" key="2">
    <source>
        <dbReference type="ARBA" id="ARBA00006275"/>
    </source>
</evidence>
<dbReference type="InterPro" id="IPR011990">
    <property type="entry name" value="TPR-like_helical_dom_sf"/>
</dbReference>
<evidence type="ECO:0000259" key="7">
    <source>
        <dbReference type="Pfam" id="PF14322"/>
    </source>
</evidence>
<dbReference type="Gene3D" id="1.25.40.390">
    <property type="match status" value="1"/>
</dbReference>